<evidence type="ECO:0000256" key="1">
    <source>
        <dbReference type="SAM" id="SignalP"/>
    </source>
</evidence>
<organism evidence="2 3">
    <name type="scientific">Characodon lateralis</name>
    <dbReference type="NCBI Taxonomy" id="208331"/>
    <lineage>
        <taxon>Eukaryota</taxon>
        <taxon>Metazoa</taxon>
        <taxon>Chordata</taxon>
        <taxon>Craniata</taxon>
        <taxon>Vertebrata</taxon>
        <taxon>Euteleostomi</taxon>
        <taxon>Actinopterygii</taxon>
        <taxon>Neopterygii</taxon>
        <taxon>Teleostei</taxon>
        <taxon>Neoteleostei</taxon>
        <taxon>Acanthomorphata</taxon>
        <taxon>Ovalentaria</taxon>
        <taxon>Atherinomorphae</taxon>
        <taxon>Cyprinodontiformes</taxon>
        <taxon>Goodeidae</taxon>
        <taxon>Characodon</taxon>
    </lineage>
</organism>
<keyword evidence="3" id="KW-1185">Reference proteome</keyword>
<protein>
    <recommendedName>
        <fullName evidence="4">Secreted protein</fullName>
    </recommendedName>
</protein>
<reference evidence="2 3" key="1">
    <citation type="submission" date="2021-06" db="EMBL/GenBank/DDBJ databases">
        <authorList>
            <person name="Palmer J.M."/>
        </authorList>
    </citation>
    <scope>NUCLEOTIDE SEQUENCE [LARGE SCALE GENOMIC DNA]</scope>
    <source>
        <strain evidence="2 3">CL_MEX2019</strain>
        <tissue evidence="2">Muscle</tissue>
    </source>
</reference>
<evidence type="ECO:0000313" key="3">
    <source>
        <dbReference type="Proteomes" id="UP001352852"/>
    </source>
</evidence>
<gene>
    <name evidence="2" type="ORF">CHARACLAT_001578</name>
</gene>
<dbReference type="EMBL" id="JAHUTJ010073834">
    <property type="protein sequence ID" value="MED6292559.1"/>
    <property type="molecule type" value="Genomic_DNA"/>
</dbReference>
<feature type="chain" id="PRO_5045925273" description="Secreted protein" evidence="1">
    <location>
        <begin position="26"/>
        <end position="115"/>
    </location>
</feature>
<evidence type="ECO:0000313" key="2">
    <source>
        <dbReference type="EMBL" id="MED6292559.1"/>
    </source>
</evidence>
<proteinExistence type="predicted"/>
<comment type="caution">
    <text evidence="2">The sequence shown here is derived from an EMBL/GenBank/DDBJ whole genome shotgun (WGS) entry which is preliminary data.</text>
</comment>
<dbReference type="Proteomes" id="UP001352852">
    <property type="component" value="Unassembled WGS sequence"/>
</dbReference>
<name>A0ABU7F0S6_9TELE</name>
<accession>A0ABU7F0S6</accession>
<feature type="signal peptide" evidence="1">
    <location>
        <begin position="1"/>
        <end position="25"/>
    </location>
</feature>
<sequence length="115" mass="12694">MSLFFLRLITAFALTLEWRFFPAAADILPPPPCIPPSLPREQTGMVSSRRVHHCHLGGEGSRSAGAKRGWKRKASSTACHCSAAAAAALEPHQGDRFLLCKTSTSTPRRHLQFRR</sequence>
<keyword evidence="1" id="KW-0732">Signal</keyword>
<evidence type="ECO:0008006" key="4">
    <source>
        <dbReference type="Google" id="ProtNLM"/>
    </source>
</evidence>